<dbReference type="GO" id="GO:0004521">
    <property type="term" value="F:RNA endonuclease activity"/>
    <property type="evidence" value="ECO:0007669"/>
    <property type="project" value="UniProtKB-UniRule"/>
</dbReference>
<dbReference type="Pfam" id="PF01966">
    <property type="entry name" value="HD"/>
    <property type="match status" value="1"/>
</dbReference>
<dbReference type="EC" id="3.1.-.-" evidence="5 6"/>
<keyword evidence="4 5" id="KW-0694">RNA-binding</keyword>
<organism evidence="9 10">
    <name type="scientific">Candidatus Tanganyikabacteria bacterium</name>
    <dbReference type="NCBI Taxonomy" id="2961651"/>
    <lineage>
        <taxon>Bacteria</taxon>
        <taxon>Bacillati</taxon>
        <taxon>Candidatus Sericytochromatia</taxon>
        <taxon>Candidatus Tanganyikabacteria</taxon>
    </lineage>
</organism>
<dbReference type="Gene3D" id="3.30.1370.10">
    <property type="entry name" value="K Homology domain, type 1"/>
    <property type="match status" value="1"/>
</dbReference>
<dbReference type="InterPro" id="IPR006674">
    <property type="entry name" value="HD_domain"/>
</dbReference>
<dbReference type="GO" id="GO:0016787">
    <property type="term" value="F:hydrolase activity"/>
    <property type="evidence" value="ECO:0007669"/>
    <property type="project" value="UniProtKB-KW"/>
</dbReference>
<dbReference type="SUPFAM" id="SSF54791">
    <property type="entry name" value="Eukaryotic type KH-domain (KH-domain type I)"/>
    <property type="match status" value="1"/>
</dbReference>
<keyword evidence="5" id="KW-1133">Transmembrane helix</keyword>
<proteinExistence type="inferred from homology"/>
<evidence type="ECO:0000313" key="9">
    <source>
        <dbReference type="EMBL" id="MBM3274088.1"/>
    </source>
</evidence>
<dbReference type="Gene3D" id="1.10.3210.10">
    <property type="entry name" value="Hypothetical protein af1432"/>
    <property type="match status" value="1"/>
</dbReference>
<dbReference type="AlphaFoldDB" id="A0A937X1A4"/>
<keyword evidence="3 5" id="KW-0378">Hydrolase</keyword>
<feature type="coiled-coil region" evidence="7">
    <location>
        <begin position="53"/>
        <end position="174"/>
    </location>
</feature>
<keyword evidence="1 5" id="KW-0540">Nuclease</keyword>
<dbReference type="GO" id="GO:0003723">
    <property type="term" value="F:RNA binding"/>
    <property type="evidence" value="ECO:0007669"/>
    <property type="project" value="UniProtKB-UniRule"/>
</dbReference>
<dbReference type="Proteomes" id="UP000703893">
    <property type="component" value="Unassembled WGS sequence"/>
</dbReference>
<evidence type="ECO:0000256" key="6">
    <source>
        <dbReference type="NCBIfam" id="TIGR03319"/>
    </source>
</evidence>
<evidence type="ECO:0000313" key="10">
    <source>
        <dbReference type="Proteomes" id="UP000703893"/>
    </source>
</evidence>
<dbReference type="GO" id="GO:0006402">
    <property type="term" value="P:mRNA catabolic process"/>
    <property type="evidence" value="ECO:0007669"/>
    <property type="project" value="UniProtKB-UniRule"/>
</dbReference>
<dbReference type="NCBIfam" id="TIGR00277">
    <property type="entry name" value="HDIG"/>
    <property type="match status" value="1"/>
</dbReference>
<keyword evidence="5" id="KW-0812">Transmembrane</keyword>
<dbReference type="PROSITE" id="PS50084">
    <property type="entry name" value="KH_TYPE_1"/>
    <property type="match status" value="1"/>
</dbReference>
<dbReference type="SMART" id="SM00322">
    <property type="entry name" value="KH"/>
    <property type="match status" value="1"/>
</dbReference>
<evidence type="ECO:0000256" key="2">
    <source>
        <dbReference type="ARBA" id="ARBA00022759"/>
    </source>
</evidence>
<dbReference type="PROSITE" id="PS51831">
    <property type="entry name" value="HD"/>
    <property type="match status" value="1"/>
</dbReference>
<name>A0A937X1A4_9BACT</name>
<keyword evidence="5" id="KW-0472">Membrane</keyword>
<dbReference type="InterPro" id="IPR006675">
    <property type="entry name" value="HDIG_dom"/>
</dbReference>
<comment type="caution">
    <text evidence="9">The sequence shown here is derived from an EMBL/GenBank/DDBJ whole genome shotgun (WGS) entry which is preliminary data.</text>
</comment>
<evidence type="ECO:0000256" key="3">
    <source>
        <dbReference type="ARBA" id="ARBA00022801"/>
    </source>
</evidence>
<dbReference type="GO" id="GO:0005886">
    <property type="term" value="C:plasma membrane"/>
    <property type="evidence" value="ECO:0007669"/>
    <property type="project" value="UniProtKB-SubCell"/>
</dbReference>
<reference evidence="9 10" key="1">
    <citation type="submission" date="2019-03" db="EMBL/GenBank/DDBJ databases">
        <title>Lake Tanganyika Metagenome-Assembled Genomes (MAGs).</title>
        <authorList>
            <person name="Tran P."/>
        </authorList>
    </citation>
    <scope>NUCLEOTIDE SEQUENCE [LARGE SCALE GENOMIC DNA]</scope>
    <source>
        <strain evidence="9">K_DeepCast_65m_m2_236</strain>
    </source>
</reference>
<dbReference type="PANTHER" id="PTHR12826:SF15">
    <property type="entry name" value="RIBONUCLEASE Y"/>
    <property type="match status" value="1"/>
</dbReference>
<evidence type="ECO:0000256" key="1">
    <source>
        <dbReference type="ARBA" id="ARBA00022722"/>
    </source>
</evidence>
<dbReference type="HAMAP" id="MF_00335">
    <property type="entry name" value="RNase_Y"/>
    <property type="match status" value="1"/>
</dbReference>
<dbReference type="NCBIfam" id="TIGR03319">
    <property type="entry name" value="RNase_Y"/>
    <property type="match status" value="1"/>
</dbReference>
<feature type="transmembrane region" description="Helical" evidence="5">
    <location>
        <begin position="6"/>
        <end position="26"/>
    </location>
</feature>
<dbReference type="Pfam" id="PF12072">
    <property type="entry name" value="RNase_Y_N"/>
    <property type="match status" value="1"/>
</dbReference>
<evidence type="ECO:0000259" key="8">
    <source>
        <dbReference type="PROSITE" id="PS51831"/>
    </source>
</evidence>
<comment type="subcellular location">
    <subcellularLocation>
        <location evidence="5">Cell membrane</location>
        <topology evidence="5">Single-pass membrane protein</topology>
    </subcellularLocation>
</comment>
<dbReference type="SUPFAM" id="SSF109604">
    <property type="entry name" value="HD-domain/PDEase-like"/>
    <property type="match status" value="1"/>
</dbReference>
<dbReference type="InterPro" id="IPR022711">
    <property type="entry name" value="RNase_Y_N"/>
</dbReference>
<sequence>MDSVLLQVVTIVVAAAIIGAASLLAFRRAAASVARENEAARIRVQAEVELAQKTAIQATREEAQRIREDEEKRLRDQQEELRNRERKLEQREFQVDQKAQTLETKVAELKVKEDDLEKARIVVVELRDKHLTELERIAALTRDSAKDQLMARLEEELQREMALKIKQAEQDTREQAEKRAREIVTTAIQRTAVDHCVERTVSVVQLPSEEMKGRIIGREGRNIRALENATGIDLIIDDTPEAIILSSFDPVRREIARVALERLISDGRIHPARIEEQVEKARIEVDETIRSEGEKALLELGIAGVHPEVIKTLGRLRYRTSYGQNVLAHTKEVAHVCAAIASEIGANVAVAKRAALFHDLGKAVSHEQEGSHAVLGADIAQKYGERPEVVHAIKAHHYDVDPSSVEACLVLLSDAISAARPGARRENIDIYIKRLEKLEAIAKSFSGVDRVFAVQAGREVRLMVAPDVVDDVMAAKLARDIAKRIETEMEYPGMIKVTVIRETRNTEFAK</sequence>
<dbReference type="InterPro" id="IPR017705">
    <property type="entry name" value="Ribonuclease_Y"/>
</dbReference>
<dbReference type="SMART" id="SM00471">
    <property type="entry name" value="HDc"/>
    <property type="match status" value="1"/>
</dbReference>
<comment type="similarity">
    <text evidence="5">Belongs to the RNase Y family.</text>
</comment>
<feature type="domain" description="HD" evidence="8">
    <location>
        <begin position="326"/>
        <end position="419"/>
    </location>
</feature>
<keyword evidence="7" id="KW-0175">Coiled coil</keyword>
<dbReference type="PANTHER" id="PTHR12826">
    <property type="entry name" value="RIBONUCLEASE Y"/>
    <property type="match status" value="1"/>
</dbReference>
<keyword evidence="2 5" id="KW-0255">Endonuclease</keyword>
<gene>
    <name evidence="5 9" type="primary">rny</name>
    <name evidence="9" type="ORF">FJZ00_02965</name>
</gene>
<dbReference type="CDD" id="cd00077">
    <property type="entry name" value="HDc"/>
    <property type="match status" value="1"/>
</dbReference>
<dbReference type="InterPro" id="IPR003607">
    <property type="entry name" value="HD/PDEase_dom"/>
</dbReference>
<dbReference type="EMBL" id="VGJX01000118">
    <property type="protein sequence ID" value="MBM3274088.1"/>
    <property type="molecule type" value="Genomic_DNA"/>
</dbReference>
<evidence type="ECO:0000256" key="4">
    <source>
        <dbReference type="ARBA" id="ARBA00022884"/>
    </source>
</evidence>
<dbReference type="Pfam" id="PF00013">
    <property type="entry name" value="KH_1"/>
    <property type="match status" value="1"/>
</dbReference>
<dbReference type="InterPro" id="IPR004087">
    <property type="entry name" value="KH_dom"/>
</dbReference>
<evidence type="ECO:0000256" key="7">
    <source>
        <dbReference type="SAM" id="Coils"/>
    </source>
</evidence>
<keyword evidence="5" id="KW-1003">Cell membrane</keyword>
<dbReference type="CDD" id="cd22431">
    <property type="entry name" value="KH-I_RNaseY"/>
    <property type="match status" value="1"/>
</dbReference>
<dbReference type="InterPro" id="IPR036612">
    <property type="entry name" value="KH_dom_type_1_sf"/>
</dbReference>
<protein>
    <recommendedName>
        <fullName evidence="5 6">Ribonuclease Y</fullName>
        <shortName evidence="5">RNase Y</shortName>
        <ecNumber evidence="5 6">3.1.-.-</ecNumber>
    </recommendedName>
</protein>
<comment type="function">
    <text evidence="5">Endoribonuclease that initiates mRNA decay.</text>
</comment>
<dbReference type="InterPro" id="IPR004088">
    <property type="entry name" value="KH_dom_type_1"/>
</dbReference>
<evidence type="ECO:0000256" key="5">
    <source>
        <dbReference type="HAMAP-Rule" id="MF_00335"/>
    </source>
</evidence>
<accession>A0A937X1A4</accession>